<sequence>MFTNQIGMGNTLTTVGVIGESFGLNNQGQLSWLIAGYSLTTGTFILISGRLGDDLVFPVIPSGLTSALAVGKLLGKIPASWIMVIGQVAYLVGSILAAARPVDSIYWTYCFFSVLIITIGMDTSFASATIIFSNAVPQRYQGMGARIDMTVVNYSISLGLGFAGTVETNINHGGLTRSDMLLGYRGALWFAVGLAGLSLVLVSCSLSTGRADLKPEPQNF</sequence>
<feature type="transmembrane region" description="Helical" evidence="5">
    <location>
        <begin position="145"/>
        <end position="166"/>
    </location>
</feature>
<dbReference type="PANTHER" id="PTHR42718">
    <property type="entry name" value="MAJOR FACILITATOR SUPERFAMILY MULTIDRUG TRANSPORTER MFSC"/>
    <property type="match status" value="1"/>
</dbReference>
<dbReference type="OrthoDB" id="2428527at2759"/>
<protein>
    <recommendedName>
        <fullName evidence="7">Major facilitator superfamily (MFS) profile domain-containing protein</fullName>
    </recommendedName>
</protein>
<gene>
    <name evidence="6" type="ORF">Z519_06597</name>
</gene>
<reference evidence="6" key="1">
    <citation type="submission" date="2015-01" db="EMBL/GenBank/DDBJ databases">
        <title>The Genome Sequence of Cladophialophora bantiana CBS 173.52.</title>
        <authorList>
            <consortium name="The Broad Institute Genomics Platform"/>
            <person name="Cuomo C."/>
            <person name="de Hoog S."/>
            <person name="Gorbushina A."/>
            <person name="Stielow B."/>
            <person name="Teixiera M."/>
            <person name="Abouelleil A."/>
            <person name="Chapman S.B."/>
            <person name="Priest M."/>
            <person name="Young S.K."/>
            <person name="Wortman J."/>
            <person name="Nusbaum C."/>
            <person name="Birren B."/>
        </authorList>
    </citation>
    <scope>NUCLEOTIDE SEQUENCE [LARGE SCALE GENOMIC DNA]</scope>
    <source>
        <strain evidence="6">CBS 173.52</strain>
    </source>
</reference>
<feature type="transmembrane region" description="Helical" evidence="5">
    <location>
        <begin position="105"/>
        <end position="133"/>
    </location>
</feature>
<evidence type="ECO:0000313" key="6">
    <source>
        <dbReference type="EMBL" id="KIW92749.1"/>
    </source>
</evidence>
<name>A0A0D2I7C9_CLAB1</name>
<evidence type="ECO:0000256" key="2">
    <source>
        <dbReference type="ARBA" id="ARBA00022692"/>
    </source>
</evidence>
<keyword evidence="4 5" id="KW-0472">Membrane</keyword>
<dbReference type="GeneID" id="27699525"/>
<dbReference type="GO" id="GO:0016020">
    <property type="term" value="C:membrane"/>
    <property type="evidence" value="ECO:0007669"/>
    <property type="project" value="UniProtKB-SubCell"/>
</dbReference>
<evidence type="ECO:0000256" key="3">
    <source>
        <dbReference type="ARBA" id="ARBA00022989"/>
    </source>
</evidence>
<dbReference type="VEuPathDB" id="FungiDB:Z519_06597"/>
<feature type="transmembrane region" description="Helical" evidence="5">
    <location>
        <begin position="186"/>
        <end position="206"/>
    </location>
</feature>
<dbReference type="InterPro" id="IPR036259">
    <property type="entry name" value="MFS_trans_sf"/>
</dbReference>
<evidence type="ECO:0000256" key="4">
    <source>
        <dbReference type="ARBA" id="ARBA00023136"/>
    </source>
</evidence>
<dbReference type="AlphaFoldDB" id="A0A0D2I7C9"/>
<comment type="subcellular location">
    <subcellularLocation>
        <location evidence="1">Membrane</location>
        <topology evidence="1">Multi-pass membrane protein</topology>
    </subcellularLocation>
</comment>
<proteinExistence type="predicted"/>
<dbReference type="PANTHER" id="PTHR42718:SF1">
    <property type="entry name" value="LOW AFFINITY AMMONIUM TRANSPORTER"/>
    <property type="match status" value="1"/>
</dbReference>
<keyword evidence="3 5" id="KW-1133">Transmembrane helix</keyword>
<dbReference type="EMBL" id="KN846988">
    <property type="protein sequence ID" value="KIW92749.1"/>
    <property type="molecule type" value="Genomic_DNA"/>
</dbReference>
<dbReference type="HOGENOM" id="CLU_1255855_0_0_1"/>
<dbReference type="Gene3D" id="1.20.1250.20">
    <property type="entry name" value="MFS general substrate transporter like domains"/>
    <property type="match status" value="1"/>
</dbReference>
<evidence type="ECO:0008006" key="7">
    <source>
        <dbReference type="Google" id="ProtNLM"/>
    </source>
</evidence>
<feature type="transmembrane region" description="Helical" evidence="5">
    <location>
        <begin position="81"/>
        <end position="99"/>
    </location>
</feature>
<accession>A0A0D2I7C9</accession>
<evidence type="ECO:0000256" key="1">
    <source>
        <dbReference type="ARBA" id="ARBA00004141"/>
    </source>
</evidence>
<dbReference type="RefSeq" id="XP_016619418.1">
    <property type="nucleotide sequence ID" value="XM_016764336.1"/>
</dbReference>
<dbReference type="SUPFAM" id="SSF103473">
    <property type="entry name" value="MFS general substrate transporter"/>
    <property type="match status" value="1"/>
</dbReference>
<organism evidence="6">
    <name type="scientific">Cladophialophora bantiana (strain ATCC 10958 / CBS 173.52 / CDC B-1940 / NIH 8579)</name>
    <name type="common">Xylohypha bantiana</name>
    <dbReference type="NCBI Taxonomy" id="1442370"/>
    <lineage>
        <taxon>Eukaryota</taxon>
        <taxon>Fungi</taxon>
        <taxon>Dikarya</taxon>
        <taxon>Ascomycota</taxon>
        <taxon>Pezizomycotina</taxon>
        <taxon>Eurotiomycetes</taxon>
        <taxon>Chaetothyriomycetidae</taxon>
        <taxon>Chaetothyriales</taxon>
        <taxon>Herpotrichiellaceae</taxon>
        <taxon>Cladophialophora</taxon>
    </lineage>
</organism>
<evidence type="ECO:0000256" key="5">
    <source>
        <dbReference type="SAM" id="Phobius"/>
    </source>
</evidence>
<keyword evidence="2 5" id="KW-0812">Transmembrane</keyword>